<name>A0A4Q0YCY4_9BACT</name>
<proteinExistence type="predicted"/>
<evidence type="ECO:0000313" key="3">
    <source>
        <dbReference type="Proteomes" id="UP000290172"/>
    </source>
</evidence>
<accession>A0A4Q0YCY4</accession>
<keyword evidence="1" id="KW-1133">Transmembrane helix</keyword>
<evidence type="ECO:0000313" key="2">
    <source>
        <dbReference type="EMBL" id="RXJ68300.1"/>
    </source>
</evidence>
<dbReference type="Proteomes" id="UP000290172">
    <property type="component" value="Unassembled WGS sequence"/>
</dbReference>
<protein>
    <submittedName>
        <fullName evidence="2">Uncharacterized protein</fullName>
    </submittedName>
</protein>
<evidence type="ECO:0000256" key="1">
    <source>
        <dbReference type="SAM" id="Phobius"/>
    </source>
</evidence>
<organism evidence="2 3">
    <name type="scientific">Halarcobacter ebronensis</name>
    <dbReference type="NCBI Taxonomy" id="1462615"/>
    <lineage>
        <taxon>Bacteria</taxon>
        <taxon>Pseudomonadati</taxon>
        <taxon>Campylobacterota</taxon>
        <taxon>Epsilonproteobacteria</taxon>
        <taxon>Campylobacterales</taxon>
        <taxon>Arcobacteraceae</taxon>
        <taxon>Halarcobacter</taxon>
    </lineage>
</organism>
<gene>
    <name evidence="2" type="ORF">CRV08_08600</name>
</gene>
<dbReference type="EMBL" id="PDKJ01000006">
    <property type="protein sequence ID" value="RXJ68300.1"/>
    <property type="molecule type" value="Genomic_DNA"/>
</dbReference>
<keyword evidence="1" id="KW-0472">Membrane</keyword>
<comment type="caution">
    <text evidence="2">The sequence shown here is derived from an EMBL/GenBank/DDBJ whole genome shotgun (WGS) entry which is preliminary data.</text>
</comment>
<reference evidence="2 3" key="1">
    <citation type="submission" date="2017-10" db="EMBL/GenBank/DDBJ databases">
        <title>Genomics of the genus Arcobacter.</title>
        <authorList>
            <person name="Perez-Cataluna A."/>
            <person name="Figueras M.J."/>
        </authorList>
    </citation>
    <scope>NUCLEOTIDE SEQUENCE [LARGE SCALE GENOMIC DNA]</scope>
    <source>
        <strain evidence="2 3">CECT 8993</strain>
    </source>
</reference>
<feature type="transmembrane region" description="Helical" evidence="1">
    <location>
        <begin position="60"/>
        <end position="76"/>
    </location>
</feature>
<dbReference type="RefSeq" id="WP_128981117.1">
    <property type="nucleotide sequence ID" value="NZ_PDKJ01000006.1"/>
</dbReference>
<sequence>MFKTIAILLDYAIWYSTINDYLYNLLVAPYMHEPFLKQYLLNVLIFSAVGLFIFFKVKQLLDYIAYGILIIIFKFREKK</sequence>
<dbReference type="AlphaFoldDB" id="A0A4Q0YCY4"/>
<keyword evidence="1" id="KW-0812">Transmembrane</keyword>